<dbReference type="PIRSF" id="PIRSF002741">
    <property type="entry name" value="MppA"/>
    <property type="match status" value="1"/>
</dbReference>
<evidence type="ECO:0000259" key="1">
    <source>
        <dbReference type="Pfam" id="PF00496"/>
    </source>
</evidence>
<evidence type="ECO:0000313" key="3">
    <source>
        <dbReference type="Proteomes" id="UP000029050"/>
    </source>
</evidence>
<dbReference type="SUPFAM" id="SSF53850">
    <property type="entry name" value="Periplasmic binding protein-like II"/>
    <property type="match status" value="1"/>
</dbReference>
<reference evidence="2 3" key="1">
    <citation type="submission" date="2014-03" db="EMBL/GenBank/DDBJ databases">
        <title>Genomics of Bifidobacteria.</title>
        <authorList>
            <person name="Ventura M."/>
            <person name="Milani C."/>
            <person name="Lugli G.A."/>
        </authorList>
    </citation>
    <scope>NUCLEOTIDE SEQUENCE [LARGE SCALE GENOMIC DNA]</scope>
    <source>
        <strain evidence="2 3">LMG 21775</strain>
    </source>
</reference>
<name>A0A087CEH9_9BIFI</name>
<dbReference type="CDD" id="cd08492">
    <property type="entry name" value="PBP2_NikA_DppA_OppA_like_15"/>
    <property type="match status" value="1"/>
</dbReference>
<proteinExistence type="predicted"/>
<dbReference type="InterPro" id="IPR030678">
    <property type="entry name" value="Peptide/Ni-bd"/>
</dbReference>
<dbReference type="Proteomes" id="UP000029050">
    <property type="component" value="Unassembled WGS sequence"/>
</dbReference>
<keyword evidence="3" id="KW-1185">Reference proteome</keyword>
<dbReference type="PANTHER" id="PTHR30290">
    <property type="entry name" value="PERIPLASMIC BINDING COMPONENT OF ABC TRANSPORTER"/>
    <property type="match status" value="1"/>
</dbReference>
<dbReference type="Pfam" id="PF00496">
    <property type="entry name" value="SBP_bac_5"/>
    <property type="match status" value="1"/>
</dbReference>
<dbReference type="STRING" id="218140.BPSY_2091"/>
<feature type="domain" description="Solute-binding protein family 5" evidence="1">
    <location>
        <begin position="106"/>
        <end position="473"/>
    </location>
</feature>
<organism evidence="2 3">
    <name type="scientific">Bifidobacterium psychraerophilum</name>
    <dbReference type="NCBI Taxonomy" id="218140"/>
    <lineage>
        <taxon>Bacteria</taxon>
        <taxon>Bacillati</taxon>
        <taxon>Actinomycetota</taxon>
        <taxon>Actinomycetes</taxon>
        <taxon>Bifidobacteriales</taxon>
        <taxon>Bifidobacteriaceae</taxon>
        <taxon>Bifidobacterium</taxon>
    </lineage>
</organism>
<dbReference type="InterPro" id="IPR039424">
    <property type="entry name" value="SBP_5"/>
</dbReference>
<dbReference type="InterPro" id="IPR000914">
    <property type="entry name" value="SBP_5_dom"/>
</dbReference>
<dbReference type="Gene3D" id="3.10.105.10">
    <property type="entry name" value="Dipeptide-binding Protein, Domain 3"/>
    <property type="match status" value="1"/>
</dbReference>
<dbReference type="RefSeq" id="WP_051921937.1">
    <property type="nucleotide sequence ID" value="NZ_JGZI01000010.1"/>
</dbReference>
<dbReference type="GO" id="GO:0015833">
    <property type="term" value="P:peptide transport"/>
    <property type="evidence" value="ECO:0007669"/>
    <property type="project" value="TreeGrafter"/>
</dbReference>
<accession>A0A087CEH9</accession>
<gene>
    <name evidence="2" type="ORF">BPSY_2091</name>
</gene>
<dbReference type="GO" id="GO:0043190">
    <property type="term" value="C:ATP-binding cassette (ABC) transporter complex"/>
    <property type="evidence" value="ECO:0007669"/>
    <property type="project" value="InterPro"/>
</dbReference>
<dbReference type="eggNOG" id="COG0747">
    <property type="taxonomic scope" value="Bacteria"/>
</dbReference>
<protein>
    <submittedName>
        <fullName evidence="2">Extracellular solute-binding protein family 5</fullName>
    </submittedName>
</protein>
<dbReference type="GO" id="GO:1904680">
    <property type="term" value="F:peptide transmembrane transporter activity"/>
    <property type="evidence" value="ECO:0007669"/>
    <property type="project" value="TreeGrafter"/>
</dbReference>
<dbReference type="GO" id="GO:0042597">
    <property type="term" value="C:periplasmic space"/>
    <property type="evidence" value="ECO:0007669"/>
    <property type="project" value="UniProtKB-ARBA"/>
</dbReference>
<dbReference type="Gene3D" id="3.40.190.10">
    <property type="entry name" value="Periplasmic binding protein-like II"/>
    <property type="match status" value="1"/>
</dbReference>
<dbReference type="AlphaFoldDB" id="A0A087CEH9"/>
<evidence type="ECO:0000313" key="2">
    <source>
        <dbReference type="EMBL" id="KFI81679.1"/>
    </source>
</evidence>
<sequence length="568" mass="61092">MGRDYFTAGGRWRARSSKSSATLLKAVSAVAVTLAVAVTTACGSAGGQTASDGDGTPTAGGTLRVVEDVDSLNCVDPFQTAWTATRSVVRNVAESLVDQDPKTGDISPWLAKDWKISDDGKTYTFNLKSGITFSDGEAFNADAVVTTFEGDLATLKAKPGTVGGFYVGNLESVTKVDDDTVKFNLSAPNASFLQGLATTTLAILSPKSFDYTPQERCQGKIVGTGPFTLEKYDVNTETILSKRKGYTSPSPFSTNDGDAYLDKVQISYIPEASVRIGNLVSGAADVIWTDSDSPLVQNDVTQIKQSGGSVQTRSLPGSTYELFPNVRNGGPLSDKKVREAFSLGIDRSTYASTIVRDDYPVVSGVVDTTTPSFSKQSSSVKYDPSEAKKLLDEAGWKVADDGYRYKDGKKLSISFLTTSKDDGAELIQDELKKIGIDYQINVVTSAQYTSLSNANEYDVVSITYTRADPSAINTLLDTRYATFKALTGNTQTDADRKYLEAAFDKGTTQTNADERTATYQDIQKYISDNSILIPVFERVQDAGISSKVKGIRFTAESFSDYSGASLDK</sequence>
<dbReference type="EMBL" id="JGZI01000010">
    <property type="protein sequence ID" value="KFI81679.1"/>
    <property type="molecule type" value="Genomic_DNA"/>
</dbReference>
<dbReference type="GeneID" id="98299195"/>
<comment type="caution">
    <text evidence="2">The sequence shown here is derived from an EMBL/GenBank/DDBJ whole genome shotgun (WGS) entry which is preliminary data.</text>
</comment>
<dbReference type="OrthoDB" id="5240629at2"/>